<dbReference type="InterPro" id="IPR020806">
    <property type="entry name" value="PKS_PP-bd"/>
</dbReference>
<organism evidence="4 5">
    <name type="scientific">Nonomuraea endophytica</name>
    <dbReference type="NCBI Taxonomy" id="714136"/>
    <lineage>
        <taxon>Bacteria</taxon>
        <taxon>Bacillati</taxon>
        <taxon>Actinomycetota</taxon>
        <taxon>Actinomycetes</taxon>
        <taxon>Streptosporangiales</taxon>
        <taxon>Streptosporangiaceae</taxon>
        <taxon>Nonomuraea</taxon>
    </lineage>
</organism>
<dbReference type="PROSITE" id="PS00455">
    <property type="entry name" value="AMP_BINDING"/>
    <property type="match status" value="1"/>
</dbReference>
<dbReference type="EMBL" id="JACHIN010000018">
    <property type="protein sequence ID" value="MBB5083638.1"/>
    <property type="molecule type" value="Genomic_DNA"/>
</dbReference>
<dbReference type="AlphaFoldDB" id="A0A7W8ACL1"/>
<dbReference type="NCBIfam" id="TIGR01733">
    <property type="entry name" value="AA-adenyl-dom"/>
    <property type="match status" value="1"/>
</dbReference>
<dbReference type="InterPro" id="IPR000873">
    <property type="entry name" value="AMP-dep_synth/lig_dom"/>
</dbReference>
<dbReference type="InterPro" id="IPR009081">
    <property type="entry name" value="PP-bd_ACP"/>
</dbReference>
<dbReference type="InterPro" id="IPR036736">
    <property type="entry name" value="ACP-like_sf"/>
</dbReference>
<dbReference type="PANTHER" id="PTHR45527:SF1">
    <property type="entry name" value="FATTY ACID SYNTHASE"/>
    <property type="match status" value="1"/>
</dbReference>
<dbReference type="Gene3D" id="3.30.300.30">
    <property type="match status" value="1"/>
</dbReference>
<evidence type="ECO:0000313" key="5">
    <source>
        <dbReference type="Proteomes" id="UP000568380"/>
    </source>
</evidence>
<proteinExistence type="predicted"/>
<feature type="domain" description="Carrier" evidence="3">
    <location>
        <begin position="485"/>
        <end position="560"/>
    </location>
</feature>
<dbReference type="InterPro" id="IPR042099">
    <property type="entry name" value="ANL_N_sf"/>
</dbReference>
<dbReference type="SUPFAM" id="SSF56801">
    <property type="entry name" value="Acetyl-CoA synthetase-like"/>
    <property type="match status" value="1"/>
</dbReference>
<dbReference type="FunFam" id="2.30.38.10:FF:000001">
    <property type="entry name" value="Non-ribosomal peptide synthetase PvdI"/>
    <property type="match status" value="1"/>
</dbReference>
<dbReference type="InterPro" id="IPR006162">
    <property type="entry name" value="Ppantetheine_attach_site"/>
</dbReference>
<sequence length="568" mass="59059">MTANVDLARIFDAVDRWAADRPDATAVHAPDGSITFAELVEHTHAFAATLAAHGVGPGSQVGLCYGRGRLSLPALLATWWTGATAVPLDERHPTDRLSFVLRDSGAQVVLGDRVPAGVIPQRCEVLPASAVTAARPAPRRISPHPSGIAYVIYTSGTTGWPKGVEVPYRGLAAFVAALAALDLPTGGTGVNAVSPAFDGWLWCALLYLLNGQCMTIAGDDPADTVATARPDVVCLTPSLLLACAAEVRGAEVVVAAGEALPAALAARFTGRMLNVYGPTEATIAATCADTARGDDVTTIGRPLPGYTVHLLDADLRPVPPGVPGELFIGGPAVAAGYRHRPDLTAERFLPDPFTADGARLYRTGDLALRRPDGLLEYRGRCDEQVKIRGFRVELTEVERVAVETDGVRGAAAYVLPGRDALGLALVVSAEECLESVRTACAGRLPAAVVPAQVTAIEVLPTTPAGKVDRAALALMTAATTAHGRAPRTPSERVVAEVWGTLLPQPVHDVDADFFDLGGHSLLAARAVAALRKATGVRLTIKQLLAGPTAAGVAAELDRMGAPPAEEVS</sequence>
<dbReference type="Gene3D" id="3.40.50.12780">
    <property type="entry name" value="N-terminal domain of ligase-like"/>
    <property type="match status" value="1"/>
</dbReference>
<comment type="caution">
    <text evidence="4">The sequence shown here is derived from an EMBL/GenBank/DDBJ whole genome shotgun (WGS) entry which is preliminary data.</text>
</comment>
<dbReference type="SMART" id="SM00823">
    <property type="entry name" value="PKS_PP"/>
    <property type="match status" value="1"/>
</dbReference>
<dbReference type="Gene3D" id="3.40.50.1820">
    <property type="entry name" value="alpha/beta hydrolase"/>
    <property type="match status" value="1"/>
</dbReference>
<dbReference type="GO" id="GO:0043041">
    <property type="term" value="P:amino acid activation for nonribosomal peptide biosynthetic process"/>
    <property type="evidence" value="ECO:0007669"/>
    <property type="project" value="TreeGrafter"/>
</dbReference>
<gene>
    <name evidence="4" type="ORF">HNR40_009143</name>
</gene>
<keyword evidence="5" id="KW-1185">Reference proteome</keyword>
<evidence type="ECO:0000313" key="4">
    <source>
        <dbReference type="EMBL" id="MBB5083638.1"/>
    </source>
</evidence>
<keyword evidence="2" id="KW-0597">Phosphoprotein</keyword>
<dbReference type="Pfam" id="PF00501">
    <property type="entry name" value="AMP-binding"/>
    <property type="match status" value="1"/>
</dbReference>
<dbReference type="GO" id="GO:0031177">
    <property type="term" value="F:phosphopantetheine binding"/>
    <property type="evidence" value="ECO:0007669"/>
    <property type="project" value="InterPro"/>
</dbReference>
<dbReference type="PROSITE" id="PS50075">
    <property type="entry name" value="CARRIER"/>
    <property type="match status" value="1"/>
</dbReference>
<name>A0A7W8ACL1_9ACTN</name>
<dbReference type="RefSeq" id="WP_184972932.1">
    <property type="nucleotide sequence ID" value="NZ_JACHIN010000018.1"/>
</dbReference>
<dbReference type="Pfam" id="PF00550">
    <property type="entry name" value="PP-binding"/>
    <property type="match status" value="1"/>
</dbReference>
<evidence type="ECO:0000256" key="1">
    <source>
        <dbReference type="ARBA" id="ARBA00022450"/>
    </source>
</evidence>
<evidence type="ECO:0000256" key="2">
    <source>
        <dbReference type="ARBA" id="ARBA00022553"/>
    </source>
</evidence>
<dbReference type="PROSITE" id="PS00012">
    <property type="entry name" value="PHOSPHOPANTETHEINE"/>
    <property type="match status" value="1"/>
</dbReference>
<dbReference type="InterPro" id="IPR020845">
    <property type="entry name" value="AMP-binding_CS"/>
</dbReference>
<dbReference type="GO" id="GO:0005737">
    <property type="term" value="C:cytoplasm"/>
    <property type="evidence" value="ECO:0007669"/>
    <property type="project" value="TreeGrafter"/>
</dbReference>
<protein>
    <submittedName>
        <fullName evidence="4">Amino acid adenylation domain-containing protein</fullName>
    </submittedName>
</protein>
<dbReference type="CDD" id="cd05930">
    <property type="entry name" value="A_NRPS"/>
    <property type="match status" value="1"/>
</dbReference>
<dbReference type="InterPro" id="IPR029058">
    <property type="entry name" value="AB_hydrolase_fold"/>
</dbReference>
<accession>A0A7W8ACL1</accession>
<dbReference type="GO" id="GO:0044550">
    <property type="term" value="P:secondary metabolite biosynthetic process"/>
    <property type="evidence" value="ECO:0007669"/>
    <property type="project" value="TreeGrafter"/>
</dbReference>
<dbReference type="InterPro" id="IPR045851">
    <property type="entry name" value="AMP-bd_C_sf"/>
</dbReference>
<keyword evidence="1" id="KW-0596">Phosphopantetheine</keyword>
<dbReference type="SUPFAM" id="SSF47336">
    <property type="entry name" value="ACP-like"/>
    <property type="match status" value="1"/>
</dbReference>
<dbReference type="Proteomes" id="UP000568380">
    <property type="component" value="Unassembled WGS sequence"/>
</dbReference>
<dbReference type="PANTHER" id="PTHR45527">
    <property type="entry name" value="NONRIBOSOMAL PEPTIDE SYNTHETASE"/>
    <property type="match status" value="1"/>
</dbReference>
<reference evidence="4 5" key="1">
    <citation type="submission" date="2020-08" db="EMBL/GenBank/DDBJ databases">
        <title>Genomic Encyclopedia of Type Strains, Phase IV (KMG-IV): sequencing the most valuable type-strain genomes for metagenomic binning, comparative biology and taxonomic classification.</title>
        <authorList>
            <person name="Goeker M."/>
        </authorList>
    </citation>
    <scope>NUCLEOTIDE SEQUENCE [LARGE SCALE GENOMIC DNA]</scope>
    <source>
        <strain evidence="4 5">DSM 45385</strain>
    </source>
</reference>
<dbReference type="InterPro" id="IPR010071">
    <property type="entry name" value="AA_adenyl_dom"/>
</dbReference>
<evidence type="ECO:0000259" key="3">
    <source>
        <dbReference type="PROSITE" id="PS50075"/>
    </source>
</evidence>